<keyword evidence="5" id="KW-1185">Reference proteome</keyword>
<dbReference type="Pfam" id="PF14344">
    <property type="entry name" value="DUF4397"/>
    <property type="match status" value="2"/>
</dbReference>
<evidence type="ECO:0000313" key="4">
    <source>
        <dbReference type="EMBL" id="MFD2670611.1"/>
    </source>
</evidence>
<evidence type="ECO:0000259" key="3">
    <source>
        <dbReference type="Pfam" id="PF14344"/>
    </source>
</evidence>
<evidence type="ECO:0000256" key="1">
    <source>
        <dbReference type="SAM" id="Phobius"/>
    </source>
</evidence>
<feature type="domain" description="DUF4397" evidence="3">
    <location>
        <begin position="28"/>
        <end position="144"/>
    </location>
</feature>
<evidence type="ECO:0000256" key="2">
    <source>
        <dbReference type="SAM" id="SignalP"/>
    </source>
</evidence>
<proteinExistence type="predicted"/>
<protein>
    <submittedName>
        <fullName evidence="4">DUF4397 domain-containing protein</fullName>
    </submittedName>
</protein>
<keyword evidence="1" id="KW-0472">Membrane</keyword>
<dbReference type="RefSeq" id="WP_379928018.1">
    <property type="nucleotide sequence ID" value="NZ_JBHUMM010000005.1"/>
</dbReference>
<organism evidence="4 5">
    <name type="scientific">Marinicrinis sediminis</name>
    <dbReference type="NCBI Taxonomy" id="1652465"/>
    <lineage>
        <taxon>Bacteria</taxon>
        <taxon>Bacillati</taxon>
        <taxon>Bacillota</taxon>
        <taxon>Bacilli</taxon>
        <taxon>Bacillales</taxon>
        <taxon>Paenibacillaceae</taxon>
    </lineage>
</organism>
<feature type="signal peptide" evidence="2">
    <location>
        <begin position="1"/>
        <end position="23"/>
    </location>
</feature>
<comment type="caution">
    <text evidence="4">The sequence shown here is derived from an EMBL/GenBank/DDBJ whole genome shotgun (WGS) entry which is preliminary data.</text>
</comment>
<accession>A0ABW5R781</accession>
<sequence>MFKRLLVFALVLMMVVPVTSAFAEGEEAMVRVVHASPDAPEVDVYVDGNAVLTKVPYKTASQYLALPAGSHEVKVYASSANGSGDPVIAATLDLAAGQKYTVAAVGKLAEIAPVVLNDATSVSNGKAKVRFVHASPDAPAVDVALKGGDAVFANASFKDAADYMELDPGTLDLEVRPAGDSSTVVLPLPGVTFEANTAYTVMAIGLANGTPSLEAWPLVDVMAEMPDAMPKTGMGGASPVAEEQNGVSVWAWAAGLILVSSAMVLYTVRRRVSQQR</sequence>
<feature type="chain" id="PRO_5046401478" evidence="2">
    <location>
        <begin position="24"/>
        <end position="276"/>
    </location>
</feature>
<keyword evidence="1" id="KW-1133">Transmembrane helix</keyword>
<keyword evidence="2" id="KW-0732">Signal</keyword>
<dbReference type="Proteomes" id="UP001597497">
    <property type="component" value="Unassembled WGS sequence"/>
</dbReference>
<gene>
    <name evidence="4" type="ORF">ACFSUC_03175</name>
</gene>
<keyword evidence="1" id="KW-0812">Transmembrane</keyword>
<feature type="transmembrane region" description="Helical" evidence="1">
    <location>
        <begin position="249"/>
        <end position="268"/>
    </location>
</feature>
<dbReference type="EMBL" id="JBHUMM010000005">
    <property type="protein sequence ID" value="MFD2670611.1"/>
    <property type="molecule type" value="Genomic_DNA"/>
</dbReference>
<reference evidence="5" key="1">
    <citation type="journal article" date="2019" name="Int. J. Syst. Evol. Microbiol.">
        <title>The Global Catalogue of Microorganisms (GCM) 10K type strain sequencing project: providing services to taxonomists for standard genome sequencing and annotation.</title>
        <authorList>
            <consortium name="The Broad Institute Genomics Platform"/>
            <consortium name="The Broad Institute Genome Sequencing Center for Infectious Disease"/>
            <person name="Wu L."/>
            <person name="Ma J."/>
        </authorList>
    </citation>
    <scope>NUCLEOTIDE SEQUENCE [LARGE SCALE GENOMIC DNA]</scope>
    <source>
        <strain evidence="5">KCTC 33676</strain>
    </source>
</reference>
<dbReference type="InterPro" id="IPR025510">
    <property type="entry name" value="DUF4397"/>
</dbReference>
<feature type="domain" description="DUF4397" evidence="3">
    <location>
        <begin position="148"/>
        <end position="221"/>
    </location>
</feature>
<evidence type="ECO:0000313" key="5">
    <source>
        <dbReference type="Proteomes" id="UP001597497"/>
    </source>
</evidence>
<name>A0ABW5R781_9BACL</name>